<dbReference type="PANTHER" id="PTHR10132">
    <property type="entry name" value="ALPHA-/EPSILON-SARCOGLYCAN FAMILY MEMBER"/>
    <property type="match status" value="1"/>
</dbReference>
<evidence type="ECO:0000256" key="1">
    <source>
        <dbReference type="SAM" id="MobiDB-lite"/>
    </source>
</evidence>
<evidence type="ECO:0000259" key="3">
    <source>
        <dbReference type="Pfam" id="PF05510"/>
    </source>
</evidence>
<dbReference type="KEGG" id="clec:106670679"/>
<name>A0A8I6SU77_CIMLE</name>
<dbReference type="Proteomes" id="UP000494040">
    <property type="component" value="Unassembled WGS sequence"/>
</dbReference>
<reference evidence="5" key="1">
    <citation type="submission" date="2022-01" db="UniProtKB">
        <authorList>
            <consortium name="EnsemblMetazoa"/>
        </authorList>
    </citation>
    <scope>IDENTIFICATION</scope>
</reference>
<evidence type="ECO:0008006" key="7">
    <source>
        <dbReference type="Google" id="ProtNLM"/>
    </source>
</evidence>
<keyword evidence="2" id="KW-1133">Transmembrane helix</keyword>
<dbReference type="InterPro" id="IPR008908">
    <property type="entry name" value="Sarcoglycan_alpha/epsilon"/>
</dbReference>
<feature type="domain" description="Sarcoglycan alpha/epsilon second" evidence="4">
    <location>
        <begin position="127"/>
        <end position="250"/>
    </location>
</feature>
<sequence>EQTSILQKTITLVGFSILALFTFGTARCADLWTRKVFVMQIGPEIFNWTTEGTKFGYWFRASLANSPDLPNWMNYLSSKNLPIGYLYGVPPAHTEDVKLELVGLRKDNYETRRKIININIRENSDPAKFFVVLKIDNLNLEDLFDKDRLNDLLKIFTDELWTESKSDLQMTLIASALEMGGRLPLHPNDGEGVVVHLGSTSKYSQVLLDLQDEVKPLYKFTSCPRDFKRSTVDRRFRPKNFLIDWCFFRLYILQEKSDDSFTDNAQYHEPERVSDNVSWNLVRRESLPRRHFAREMLTVLVIPFLSLFLFIVLLSFVLCFHYDKVTDDKSDDFFESVFSICENYWSDKQSVEDDVTLMQYEAVQRATTSLRSSGFKSEDSPRQRIDKKDNCRPSPPPYNSAIKRINYRES</sequence>
<evidence type="ECO:0000256" key="2">
    <source>
        <dbReference type="SAM" id="Phobius"/>
    </source>
</evidence>
<evidence type="ECO:0000313" key="6">
    <source>
        <dbReference type="Proteomes" id="UP000494040"/>
    </source>
</evidence>
<feature type="region of interest" description="Disordered" evidence="1">
    <location>
        <begin position="370"/>
        <end position="400"/>
    </location>
</feature>
<dbReference type="EnsemblMetazoa" id="XM_024227821.1">
    <property type="protein sequence ID" value="XP_024083589.1"/>
    <property type="gene ID" value="LOC106670679"/>
</dbReference>
<organism evidence="5 6">
    <name type="scientific">Cimex lectularius</name>
    <name type="common">Bed bug</name>
    <name type="synonym">Acanthia lectularia</name>
    <dbReference type="NCBI Taxonomy" id="79782"/>
    <lineage>
        <taxon>Eukaryota</taxon>
        <taxon>Metazoa</taxon>
        <taxon>Ecdysozoa</taxon>
        <taxon>Arthropoda</taxon>
        <taxon>Hexapoda</taxon>
        <taxon>Insecta</taxon>
        <taxon>Pterygota</taxon>
        <taxon>Neoptera</taxon>
        <taxon>Paraneoptera</taxon>
        <taxon>Hemiptera</taxon>
        <taxon>Heteroptera</taxon>
        <taxon>Panheteroptera</taxon>
        <taxon>Cimicomorpha</taxon>
        <taxon>Cimicidae</taxon>
        <taxon>Cimex</taxon>
    </lineage>
</organism>
<dbReference type="InterPro" id="IPR048346">
    <property type="entry name" value="Sarcoglycan_N"/>
</dbReference>
<dbReference type="Pfam" id="PF05510">
    <property type="entry name" value="Sarcoglycan_2"/>
    <property type="match status" value="1"/>
</dbReference>
<keyword evidence="2" id="KW-0812">Transmembrane</keyword>
<proteinExistence type="predicted"/>
<feature type="transmembrane region" description="Helical" evidence="2">
    <location>
        <begin position="296"/>
        <end position="320"/>
    </location>
</feature>
<dbReference type="CTD" id="34135"/>
<dbReference type="GO" id="GO:0016012">
    <property type="term" value="C:sarcoglycan complex"/>
    <property type="evidence" value="ECO:0007669"/>
    <property type="project" value="InterPro"/>
</dbReference>
<dbReference type="AlphaFoldDB" id="A0A8I6SU77"/>
<dbReference type="OMA" id="EPRMFNW"/>
<dbReference type="Pfam" id="PF20989">
    <property type="entry name" value="Sarcoglycan_2_C"/>
    <property type="match status" value="1"/>
</dbReference>
<dbReference type="RefSeq" id="XP_024083589.1">
    <property type="nucleotide sequence ID" value="XM_024227821.1"/>
</dbReference>
<keyword evidence="6" id="KW-1185">Reference proteome</keyword>
<protein>
    <recommendedName>
        <fullName evidence="7">Epsilon-sarcoglycan</fullName>
    </recommendedName>
</protein>
<evidence type="ECO:0000259" key="4">
    <source>
        <dbReference type="Pfam" id="PF20989"/>
    </source>
</evidence>
<feature type="compositionally biased region" description="Basic and acidic residues" evidence="1">
    <location>
        <begin position="376"/>
        <end position="391"/>
    </location>
</feature>
<dbReference type="PANTHER" id="PTHR10132:SF14">
    <property type="entry name" value="SARCOGLYCAN ALPHA, ISOFORM C"/>
    <property type="match status" value="1"/>
</dbReference>
<evidence type="ECO:0000313" key="5">
    <source>
        <dbReference type="EnsemblMetazoa" id="XP_024083589.1"/>
    </source>
</evidence>
<feature type="domain" description="Sarcoglycan alpha/epsilon N-terminal" evidence="3">
    <location>
        <begin position="35"/>
        <end position="118"/>
    </location>
</feature>
<dbReference type="GeneID" id="106670679"/>
<dbReference type="InterPro" id="IPR048347">
    <property type="entry name" value="Sarcoglycan_C"/>
</dbReference>
<dbReference type="OrthoDB" id="10019906at2759"/>
<accession>A0A8I6SU77</accession>
<keyword evidence="2" id="KW-0472">Membrane</keyword>